<dbReference type="GeneID" id="33561440"/>
<gene>
    <name evidence="2" type="ORF">BCR41DRAFT_150897</name>
</gene>
<name>A0A1Y2GY29_9FUNG</name>
<evidence type="ECO:0000313" key="2">
    <source>
        <dbReference type="EMBL" id="ORZ27187.1"/>
    </source>
</evidence>
<keyword evidence="3" id="KW-1185">Reference proteome</keyword>
<evidence type="ECO:0000313" key="3">
    <source>
        <dbReference type="Proteomes" id="UP000193648"/>
    </source>
</evidence>
<reference evidence="2 3" key="1">
    <citation type="submission" date="2016-07" db="EMBL/GenBank/DDBJ databases">
        <title>Pervasive Adenine N6-methylation of Active Genes in Fungi.</title>
        <authorList>
            <consortium name="DOE Joint Genome Institute"/>
            <person name="Mondo S.J."/>
            <person name="Dannebaum R.O."/>
            <person name="Kuo R.C."/>
            <person name="Labutti K."/>
            <person name="Haridas S."/>
            <person name="Kuo A."/>
            <person name="Salamov A."/>
            <person name="Ahrendt S.R."/>
            <person name="Lipzen A."/>
            <person name="Sullivan W."/>
            <person name="Andreopoulos W.B."/>
            <person name="Clum A."/>
            <person name="Lindquist E."/>
            <person name="Daum C."/>
            <person name="Ramamoorthy G.K."/>
            <person name="Gryganskyi A."/>
            <person name="Culley D."/>
            <person name="Magnuson J.K."/>
            <person name="James T.Y."/>
            <person name="O'Malley M.A."/>
            <person name="Stajich J.E."/>
            <person name="Spatafora J.W."/>
            <person name="Visel A."/>
            <person name="Grigoriev I.V."/>
        </authorList>
    </citation>
    <scope>NUCLEOTIDE SEQUENCE [LARGE SCALE GENOMIC DNA]</scope>
    <source>
        <strain evidence="2 3">NRRL 3116</strain>
    </source>
</reference>
<dbReference type="AlphaFoldDB" id="A0A1Y2GY29"/>
<protein>
    <submittedName>
        <fullName evidence="2">Uncharacterized protein</fullName>
    </submittedName>
</protein>
<organism evidence="2 3">
    <name type="scientific">Lobosporangium transversale</name>
    <dbReference type="NCBI Taxonomy" id="64571"/>
    <lineage>
        <taxon>Eukaryota</taxon>
        <taxon>Fungi</taxon>
        <taxon>Fungi incertae sedis</taxon>
        <taxon>Mucoromycota</taxon>
        <taxon>Mortierellomycotina</taxon>
        <taxon>Mortierellomycetes</taxon>
        <taxon>Mortierellales</taxon>
        <taxon>Mortierellaceae</taxon>
        <taxon>Lobosporangium</taxon>
    </lineage>
</organism>
<comment type="caution">
    <text evidence="2">The sequence shown here is derived from an EMBL/GenBank/DDBJ whole genome shotgun (WGS) entry which is preliminary data.</text>
</comment>
<proteinExistence type="predicted"/>
<accession>A0A1Y2GY29</accession>
<dbReference type="EMBL" id="MCFF01000004">
    <property type="protein sequence ID" value="ORZ27187.1"/>
    <property type="molecule type" value="Genomic_DNA"/>
</dbReference>
<dbReference type="RefSeq" id="XP_021884914.1">
    <property type="nucleotide sequence ID" value="XM_022019595.1"/>
</dbReference>
<sequence>MSTVAERLEEAHEYLLKLYTSIPILTPSLEKIKTNQAEFVHLNNRLRQLQESISLRQSKVEKIRKQLDSVFTINKAEFEKSYRHEINELKAVENERRACLRQRDSVVTVKYQLEKERATLLEETRQLKKLTESVFDRSKDQVANADFPEELYWQLELREYDVKITDTSRQLTKYNTALSNLARAANLSEAALVAFLGYPDAAYKIWRVEYALKASQKMRLCKYNYIF</sequence>
<dbReference type="InParanoid" id="A0A1Y2GY29"/>
<keyword evidence="1" id="KW-0175">Coiled coil</keyword>
<dbReference type="OrthoDB" id="2435841at2759"/>
<evidence type="ECO:0000256" key="1">
    <source>
        <dbReference type="SAM" id="Coils"/>
    </source>
</evidence>
<dbReference type="Proteomes" id="UP000193648">
    <property type="component" value="Unassembled WGS sequence"/>
</dbReference>
<feature type="coiled-coil region" evidence="1">
    <location>
        <begin position="32"/>
        <end position="133"/>
    </location>
</feature>